<protein>
    <submittedName>
        <fullName evidence="1">Uncharacterized protein</fullName>
    </submittedName>
</protein>
<comment type="caution">
    <text evidence="1">The sequence shown here is derived from an EMBL/GenBank/DDBJ whole genome shotgun (WGS) entry which is preliminary data.</text>
</comment>
<reference evidence="1" key="1">
    <citation type="submission" date="2019-12" db="EMBL/GenBank/DDBJ databases">
        <title>Genome sequencing and annotation of Brassica cretica.</title>
        <authorList>
            <person name="Studholme D.J."/>
            <person name="Sarris P.F."/>
        </authorList>
    </citation>
    <scope>NUCLEOTIDE SEQUENCE</scope>
    <source>
        <strain evidence="1">PFS-001/15</strain>
        <tissue evidence="1">Leaf</tissue>
    </source>
</reference>
<dbReference type="AlphaFoldDB" id="A0A8S9KVG5"/>
<evidence type="ECO:0000313" key="1">
    <source>
        <dbReference type="EMBL" id="KAF2597238.1"/>
    </source>
</evidence>
<dbReference type="Proteomes" id="UP000712281">
    <property type="component" value="Unassembled WGS sequence"/>
</dbReference>
<accession>A0A8S9KVG5</accession>
<organism evidence="1 2">
    <name type="scientific">Brassica cretica</name>
    <name type="common">Mustard</name>
    <dbReference type="NCBI Taxonomy" id="69181"/>
    <lineage>
        <taxon>Eukaryota</taxon>
        <taxon>Viridiplantae</taxon>
        <taxon>Streptophyta</taxon>
        <taxon>Embryophyta</taxon>
        <taxon>Tracheophyta</taxon>
        <taxon>Spermatophyta</taxon>
        <taxon>Magnoliopsida</taxon>
        <taxon>eudicotyledons</taxon>
        <taxon>Gunneridae</taxon>
        <taxon>Pentapetalae</taxon>
        <taxon>rosids</taxon>
        <taxon>malvids</taxon>
        <taxon>Brassicales</taxon>
        <taxon>Brassicaceae</taxon>
        <taxon>Brassiceae</taxon>
        <taxon>Brassica</taxon>
    </lineage>
</organism>
<gene>
    <name evidence="1" type="ORF">F2Q68_00011669</name>
</gene>
<sequence length="66" mass="7381">MWLTILEGDRVSVFHGSSSFRSRYLFESPGCVKGPESGAVNLRLLPPGTSFKIKHRSTRIAMMLLN</sequence>
<name>A0A8S9KVG5_BRACR</name>
<dbReference type="EMBL" id="QGKW02000717">
    <property type="protein sequence ID" value="KAF2597238.1"/>
    <property type="molecule type" value="Genomic_DNA"/>
</dbReference>
<evidence type="ECO:0000313" key="2">
    <source>
        <dbReference type="Proteomes" id="UP000712281"/>
    </source>
</evidence>
<proteinExistence type="predicted"/>